<name>A0A6P7HFZ7_9TELE</name>
<dbReference type="InterPro" id="IPR001584">
    <property type="entry name" value="Integrase_cat-core"/>
</dbReference>
<proteinExistence type="predicted"/>
<gene>
    <name evidence="3" type="primary">LOC114430714</name>
</gene>
<dbReference type="CDD" id="cd01644">
    <property type="entry name" value="RT_pepA17"/>
    <property type="match status" value="1"/>
</dbReference>
<dbReference type="PROSITE" id="PS50994">
    <property type="entry name" value="INTEGRASE"/>
    <property type="match status" value="1"/>
</dbReference>
<dbReference type="InParanoid" id="A0A6P7HFZ7"/>
<feature type="domain" description="Integrase catalytic" evidence="1">
    <location>
        <begin position="953"/>
        <end position="1110"/>
    </location>
</feature>
<sequence>MPLPTLIECDAIPDDRREIPSPEVALHHPHLQQVANKIPPVDPDAPILLLLGRDILQAHKVREQINGPHNTPYAQRLDLGWVIVGDACLGTVHKPFRVNVTKTHVLHNGRTSFLSSCPNTLLVKESSTSHPNCTSTFPSQQSIDKLGSTVFNRTKHDEKPALSRDDQMFLNIMEKEVYQDEENSWVAPLPFRSPRQPLPSNREQAMKRLLSLKRTLDKKPEMKSQYIDFMQKMLDNDHAELAPPLEENKEHWYLPSFGVYHPQKPDELRIVFDSSAEYEGVSLNKVLLSGPDLNNTLIGVLMRFRKEPVAFTADVQQMFYCFVVKEEHRDYLRFLWYKNNDPSKSVCDYRMKVHVFGNSPSPAVAIYCMRRAAEEGEKEHGFDAKQFIVRHFYVDDGLASSPTQKEAVDILTEAQKMLAESNLKLHKIASNCPEVMEAFPAEERAKDLKDLDLRLDYLPLQRSLGVLWDLETDSFTFQVQSEDRPFTRRGVLATVNSLYDPSGFVAPITMQGKALFRGLAAVQTDWDEPLPSEKQEEWNKWKESLKNLKKLQIPRCYVPFSHSFAQRRELCIFCDASTMAIAAVAYLRAVDSEGQCHVGFIMGKSKLAPKPAHTVPRLELCAAVLSVELYELVRDEMDIEMDAVRFYTDSKIVLGYIHNSTRRFHTYVANRVIRIHQSTHPEQWHYISSKDNPADNATRPIPASDLPSTNWFHGPEFLTQPNVEPSQSDTFELVEPDSDAEIQPDVKALATNTSEPQLKSHRFERFSDWMKLCRTIASLIRVAGSFKKTSAQTNCRRWKCYGTGCSVSELSRAKQVIIATVQHEVFKEEYKCIKTQHALPRHSCLKRLNPLIDENGLLRIGGRLAPADLTREEKHPVIIPHGHHIATLMVRYYHEKVAHQGRHITEGAIRAAGLWITGSKRLVSSILYKCVICRKLRGALQVQKMSDLPADRLSQMPPFTNVGLDVFGPWMVVTRRTRGGCAENKRWAVLFTCMSTRAVHIEVIESMSTSSFINALRRFFAVRGPAKLLRSDRGTNFVGASKELGIHYNDASLTNYLQDKGCSWEFNPPHSSHMGGSWERLIGIARRILDAILLHYAANPKDKCINSTCR</sequence>
<dbReference type="GO" id="GO:0015074">
    <property type="term" value="P:DNA integration"/>
    <property type="evidence" value="ECO:0007669"/>
    <property type="project" value="InterPro"/>
</dbReference>
<evidence type="ECO:0000259" key="1">
    <source>
        <dbReference type="PROSITE" id="PS50994"/>
    </source>
</evidence>
<dbReference type="Proteomes" id="UP000515145">
    <property type="component" value="Unplaced"/>
</dbReference>
<dbReference type="OrthoDB" id="6122721at2759"/>
<dbReference type="PANTHER" id="PTHR47331">
    <property type="entry name" value="PHD-TYPE DOMAIN-CONTAINING PROTEIN"/>
    <property type="match status" value="1"/>
</dbReference>
<dbReference type="Pfam" id="PF05380">
    <property type="entry name" value="Peptidase_A17"/>
    <property type="match status" value="1"/>
</dbReference>
<dbReference type="PANTHER" id="PTHR47331:SF7">
    <property type="match status" value="1"/>
</dbReference>
<evidence type="ECO:0000313" key="3">
    <source>
        <dbReference type="RefSeq" id="XP_028254480.1"/>
    </source>
</evidence>
<organism evidence="2 3">
    <name type="scientific">Parambassis ranga</name>
    <name type="common">Indian glassy fish</name>
    <dbReference type="NCBI Taxonomy" id="210632"/>
    <lineage>
        <taxon>Eukaryota</taxon>
        <taxon>Metazoa</taxon>
        <taxon>Chordata</taxon>
        <taxon>Craniata</taxon>
        <taxon>Vertebrata</taxon>
        <taxon>Euteleostomi</taxon>
        <taxon>Actinopterygii</taxon>
        <taxon>Neopterygii</taxon>
        <taxon>Teleostei</taxon>
        <taxon>Neoteleostei</taxon>
        <taxon>Acanthomorphata</taxon>
        <taxon>Ovalentaria</taxon>
        <taxon>Ambassidae</taxon>
        <taxon>Parambassis</taxon>
    </lineage>
</organism>
<dbReference type="GO" id="GO:0003676">
    <property type="term" value="F:nucleic acid binding"/>
    <property type="evidence" value="ECO:0007669"/>
    <property type="project" value="InterPro"/>
</dbReference>
<protein>
    <submittedName>
        <fullName evidence="3">Uncharacterized protein LOC114430714</fullName>
    </submittedName>
</protein>
<keyword evidence="2" id="KW-1185">Reference proteome</keyword>
<dbReference type="RefSeq" id="XP_028254480.1">
    <property type="nucleotide sequence ID" value="XM_028398679.1"/>
</dbReference>
<dbReference type="InterPro" id="IPR043502">
    <property type="entry name" value="DNA/RNA_pol_sf"/>
</dbReference>
<dbReference type="GeneID" id="114430714"/>
<dbReference type="InterPro" id="IPR036397">
    <property type="entry name" value="RNaseH_sf"/>
</dbReference>
<dbReference type="SUPFAM" id="SSF53098">
    <property type="entry name" value="Ribonuclease H-like"/>
    <property type="match status" value="1"/>
</dbReference>
<dbReference type="InterPro" id="IPR043128">
    <property type="entry name" value="Rev_trsase/Diguanyl_cyclase"/>
</dbReference>
<reference evidence="3" key="1">
    <citation type="submission" date="2025-08" db="UniProtKB">
        <authorList>
            <consortium name="RefSeq"/>
        </authorList>
    </citation>
    <scope>IDENTIFICATION</scope>
</reference>
<dbReference type="Gene3D" id="3.10.10.10">
    <property type="entry name" value="HIV Type 1 Reverse Transcriptase, subunit A, domain 1"/>
    <property type="match status" value="1"/>
</dbReference>
<dbReference type="InterPro" id="IPR008042">
    <property type="entry name" value="Retrotrans_Pao"/>
</dbReference>
<dbReference type="Gene3D" id="3.30.420.10">
    <property type="entry name" value="Ribonuclease H-like superfamily/Ribonuclease H"/>
    <property type="match status" value="1"/>
</dbReference>
<dbReference type="AlphaFoldDB" id="A0A6P7HFZ7"/>
<evidence type="ECO:0000313" key="2">
    <source>
        <dbReference type="Proteomes" id="UP000515145"/>
    </source>
</evidence>
<accession>A0A6P7HFZ7</accession>
<dbReference type="Gene3D" id="3.30.70.270">
    <property type="match status" value="1"/>
</dbReference>
<dbReference type="SUPFAM" id="SSF56672">
    <property type="entry name" value="DNA/RNA polymerases"/>
    <property type="match status" value="1"/>
</dbReference>
<dbReference type="InterPro" id="IPR012337">
    <property type="entry name" value="RNaseH-like_sf"/>
</dbReference>